<dbReference type="RefSeq" id="WP_147925361.1">
    <property type="nucleotide sequence ID" value="NZ_VKAC01000003.1"/>
</dbReference>
<dbReference type="InterPro" id="IPR043131">
    <property type="entry name" value="BCAT-like_N"/>
</dbReference>
<dbReference type="InterPro" id="IPR043132">
    <property type="entry name" value="BCAT-like_C"/>
</dbReference>
<sequence>MPALLVVAVSAEGRAPAVVGVDEPVVAADDLGLTRGDGCFEGLRLVRGGSGDAASEGAVTVPNLSAHLARLQRSARSLELPDDAAGWARLLDVAAREWATGFPDDDEAAVKLSVTRGRPVPAGQVPRPTAVVTVSAMDAGSLRARREGIAVASMTRGYGPESFADAPWLLGGVKTLSYAIHTAAQREAARRGADDALFTAADGALLEAPTASVLWVPEPGLLRTVAQGANGILGSTTQHLLFDSARRAGWRAEEASGTLADLRAAQLVLLTSAVRGPVRVVQLDGEPVSQHPSAAGLTAELQALAGF</sequence>
<name>A0A5C8ZJA8_9ACTN</name>
<dbReference type="SUPFAM" id="SSF56752">
    <property type="entry name" value="D-aminoacid aminotransferase-like PLP-dependent enzymes"/>
    <property type="match status" value="1"/>
</dbReference>
<dbReference type="PANTHER" id="PTHR42743:SF11">
    <property type="entry name" value="AMINODEOXYCHORISMATE LYASE"/>
    <property type="match status" value="1"/>
</dbReference>
<comment type="similarity">
    <text evidence="1">Belongs to the class-IV pyridoxal-phosphate-dependent aminotransferase family.</text>
</comment>
<organism evidence="2 3">
    <name type="scientific">Quadrisphaera setariae</name>
    <dbReference type="NCBI Taxonomy" id="2593304"/>
    <lineage>
        <taxon>Bacteria</taxon>
        <taxon>Bacillati</taxon>
        <taxon>Actinomycetota</taxon>
        <taxon>Actinomycetes</taxon>
        <taxon>Kineosporiales</taxon>
        <taxon>Kineosporiaceae</taxon>
        <taxon>Quadrisphaera</taxon>
    </lineage>
</organism>
<dbReference type="InterPro" id="IPR036038">
    <property type="entry name" value="Aminotransferase-like"/>
</dbReference>
<dbReference type="GO" id="GO:0005829">
    <property type="term" value="C:cytosol"/>
    <property type="evidence" value="ECO:0007669"/>
    <property type="project" value="TreeGrafter"/>
</dbReference>
<protein>
    <recommendedName>
        <fullName evidence="4">4-amino-4-deoxychorismate lyase</fullName>
    </recommendedName>
</protein>
<dbReference type="Proteomes" id="UP000321234">
    <property type="component" value="Unassembled WGS sequence"/>
</dbReference>
<dbReference type="PANTHER" id="PTHR42743">
    <property type="entry name" value="AMINO-ACID AMINOTRANSFERASE"/>
    <property type="match status" value="1"/>
</dbReference>
<dbReference type="InterPro" id="IPR050571">
    <property type="entry name" value="Class-IV_PLP-Dep_Aminotrnsfr"/>
</dbReference>
<dbReference type="Gene3D" id="3.20.10.10">
    <property type="entry name" value="D-amino Acid Aminotransferase, subunit A, domain 2"/>
    <property type="match status" value="1"/>
</dbReference>
<dbReference type="Pfam" id="PF01063">
    <property type="entry name" value="Aminotran_4"/>
    <property type="match status" value="1"/>
</dbReference>
<keyword evidence="3" id="KW-1185">Reference proteome</keyword>
<dbReference type="GO" id="GO:0003824">
    <property type="term" value="F:catalytic activity"/>
    <property type="evidence" value="ECO:0007669"/>
    <property type="project" value="InterPro"/>
</dbReference>
<dbReference type="GO" id="GO:0046394">
    <property type="term" value="P:carboxylic acid biosynthetic process"/>
    <property type="evidence" value="ECO:0007669"/>
    <property type="project" value="UniProtKB-ARBA"/>
</dbReference>
<comment type="caution">
    <text evidence="2">The sequence shown here is derived from an EMBL/GenBank/DDBJ whole genome shotgun (WGS) entry which is preliminary data.</text>
</comment>
<reference evidence="2 3" key="1">
    <citation type="submission" date="2019-07" db="EMBL/GenBank/DDBJ databases">
        <title>Quadrisphaera sp. strain DD2A genome sequencing and assembly.</title>
        <authorList>
            <person name="Kim I."/>
        </authorList>
    </citation>
    <scope>NUCLEOTIDE SEQUENCE [LARGE SCALE GENOMIC DNA]</scope>
    <source>
        <strain evidence="2 3">DD2A</strain>
    </source>
</reference>
<dbReference type="Gene3D" id="3.30.470.10">
    <property type="match status" value="1"/>
</dbReference>
<dbReference type="InterPro" id="IPR001544">
    <property type="entry name" value="Aminotrans_IV"/>
</dbReference>
<accession>A0A5C8ZJA8</accession>
<gene>
    <name evidence="2" type="ORF">FMM08_05405</name>
</gene>
<dbReference type="EMBL" id="VKAC01000003">
    <property type="protein sequence ID" value="TXR56940.1"/>
    <property type="molecule type" value="Genomic_DNA"/>
</dbReference>
<proteinExistence type="inferred from homology"/>
<evidence type="ECO:0008006" key="4">
    <source>
        <dbReference type="Google" id="ProtNLM"/>
    </source>
</evidence>
<dbReference type="AlphaFoldDB" id="A0A5C8ZJA8"/>
<evidence type="ECO:0000256" key="1">
    <source>
        <dbReference type="ARBA" id="ARBA00009320"/>
    </source>
</evidence>
<evidence type="ECO:0000313" key="3">
    <source>
        <dbReference type="Proteomes" id="UP000321234"/>
    </source>
</evidence>
<dbReference type="OrthoDB" id="9805628at2"/>
<evidence type="ECO:0000313" key="2">
    <source>
        <dbReference type="EMBL" id="TXR56940.1"/>
    </source>
</evidence>